<protein>
    <submittedName>
        <fullName evidence="2">Vegetative incompatibility protein HET-E-1</fullName>
    </submittedName>
</protein>
<reference evidence="3" key="2">
    <citation type="submission" date="2020-11" db="EMBL/GenBank/DDBJ databases">
        <title>The chromosome-scale genome resource for two endophytic Fusarium species: F. culmorum and F. pseudograminearum.</title>
        <authorList>
            <person name="Yuan Z."/>
        </authorList>
    </citation>
    <scope>NUCLEOTIDE SEQUENCE</scope>
    <source>
        <strain evidence="3">Class2-1B</strain>
    </source>
</reference>
<proteinExistence type="predicted"/>
<dbReference type="EMBL" id="PVEM01000001">
    <property type="protein sequence ID" value="PTD11356.1"/>
    <property type="molecule type" value="Genomic_DNA"/>
</dbReference>
<gene>
    <name evidence="2" type="ORF">FCULG_00002803</name>
    <name evidence="3" type="ORF">HYE67_008127</name>
</gene>
<dbReference type="EMBL" id="CP064750">
    <property type="protein sequence ID" value="QPC65896.1"/>
    <property type="molecule type" value="Genomic_DNA"/>
</dbReference>
<evidence type="ECO:0000313" key="2">
    <source>
        <dbReference type="EMBL" id="PTD11356.1"/>
    </source>
</evidence>
<dbReference type="AlphaFoldDB" id="A0A2T4H6C3"/>
<evidence type="ECO:0000259" key="1">
    <source>
        <dbReference type="Pfam" id="PF06985"/>
    </source>
</evidence>
<dbReference type="Proteomes" id="UP000241587">
    <property type="component" value="Unassembled WGS sequence"/>
</dbReference>
<keyword evidence="4" id="KW-1185">Reference proteome</keyword>
<dbReference type="Pfam" id="PF06985">
    <property type="entry name" value="HET"/>
    <property type="match status" value="1"/>
</dbReference>
<reference evidence="2 4" key="1">
    <citation type="submission" date="2018-02" db="EMBL/GenBank/DDBJ databases">
        <title>Fusarium culmorum secondary metabolites in fungal-bacterial-plant interactions.</title>
        <authorList>
            <person name="Schmidt R."/>
        </authorList>
    </citation>
    <scope>NUCLEOTIDE SEQUENCE [LARGE SCALE GENOMIC DNA]</scope>
    <source>
        <strain evidence="2 4">PV</strain>
    </source>
</reference>
<dbReference type="PANTHER" id="PTHR10622:SF10">
    <property type="entry name" value="HET DOMAIN-CONTAINING PROTEIN"/>
    <property type="match status" value="1"/>
</dbReference>
<dbReference type="OrthoDB" id="20872at2759"/>
<feature type="domain" description="Heterokaryon incompatibility" evidence="1">
    <location>
        <begin position="23"/>
        <end position="116"/>
    </location>
</feature>
<evidence type="ECO:0000313" key="4">
    <source>
        <dbReference type="Proteomes" id="UP000241587"/>
    </source>
</evidence>
<evidence type="ECO:0000313" key="3">
    <source>
        <dbReference type="EMBL" id="QPC65896.1"/>
    </source>
</evidence>
<dbReference type="PANTHER" id="PTHR10622">
    <property type="entry name" value="HET DOMAIN-CONTAINING PROTEIN"/>
    <property type="match status" value="1"/>
</dbReference>
<accession>A0A2T4H6C3</accession>
<dbReference type="Proteomes" id="UP000663297">
    <property type="component" value="Chromosome 4"/>
</dbReference>
<organism evidence="2 4">
    <name type="scientific">Fusarium culmorum</name>
    <dbReference type="NCBI Taxonomy" id="5516"/>
    <lineage>
        <taxon>Eukaryota</taxon>
        <taxon>Fungi</taxon>
        <taxon>Dikarya</taxon>
        <taxon>Ascomycota</taxon>
        <taxon>Pezizomycotina</taxon>
        <taxon>Sordariomycetes</taxon>
        <taxon>Hypocreomycetidae</taxon>
        <taxon>Hypocreales</taxon>
        <taxon>Nectriaceae</taxon>
        <taxon>Fusarium</taxon>
    </lineage>
</organism>
<name>A0A2T4H6C3_FUSCU</name>
<dbReference type="InterPro" id="IPR010730">
    <property type="entry name" value="HET"/>
</dbReference>
<sequence length="197" mass="21824">MWLLDACSLRLVFFANEEQTPPYAILSHTWSDGEVSFQDMMSISAGRDLSTMTGWSKIENSCRLALCSELRYVWIDTCCIDKSSSAELQEAINSMFRWYELASICFAYISDVSATAEAMCNKYDRPFRVLPACQSSVCVRVIAPGKDSCFGDIDTQWIAKPVNSVGSSPGLVAVTVQAVNNDDTARMVRSLATHSKK</sequence>